<organism evidence="1 2">
    <name type="scientific">Diphasiastrum complanatum</name>
    <name type="common">Issler's clubmoss</name>
    <name type="synonym">Lycopodium complanatum</name>
    <dbReference type="NCBI Taxonomy" id="34168"/>
    <lineage>
        <taxon>Eukaryota</taxon>
        <taxon>Viridiplantae</taxon>
        <taxon>Streptophyta</taxon>
        <taxon>Embryophyta</taxon>
        <taxon>Tracheophyta</taxon>
        <taxon>Lycopodiopsida</taxon>
        <taxon>Lycopodiales</taxon>
        <taxon>Lycopodiaceae</taxon>
        <taxon>Lycopodioideae</taxon>
        <taxon>Diphasiastrum</taxon>
    </lineage>
</organism>
<sequence length="1118" mass="121415">MNRLLLFICFWAACFDSSTATRSIVNAIRDHIPDGDLETRFRHRGLQLQGHPVESPLQIDLSFLLSVKYDLIRNSPTGNISWDDTAASPCGWSGIQCSTILGEQRVIGVDLSDAHLAGPIPSKIASLTALNMLSLKLNKMNGSIPLELGTLPQLTLLDLSSNFLSGSIPSSLGDLNSLQVLNLAYNKLEGGIPATLFSNCSCLKTLNISNNPTLGGQLPIEVGNCQSLNRIDLENDNLSGNLPYQLGQISSLQYLNLGTNNLTGVIPGGMFASCLDLHYVDLALNNLVGDVPSEIGNCSTLSILMLSQNYLTSIPVEISNLINLQWLFLGSNKFYGPVPSQIGNLVSLTKLDLRYNSFSQGIPSSLGRLKAMQHLVLNRNFFTGNIPPEIATLPNLIHFDASDNKLSGTIPSFLANVSTLQFLLLANNSYAGSIPPELGYLPNLQLLDVGDNQLTGSIPNTIGKLQSLLWLRLSNNLLTGSIPSSIGDCASLIWLNLYNNSISGSLPDTISSMSRNARTTFALNAQNLPPLPKQLGECDILIRWMPNLDYPFNAVPPVLNRDRCQIFWNLLVRGTSVAPLCKAKPDNPSNGYIQVSLNNLSGSIPTSLGEIQNMGMFFLSHNNLSGSIPVEMNRPEFNLLNFSHNSLSGPLPSPYDKMVCLTMLDLSYNNLSGSIPPSLQSCSALVTFNVSYNSEMSGSIPPAGQFPTFGMSSYLGDDQLCYSSSDGLGNRSVDEIPFCDYAPLQPNPQVSVATLATSTIVVISLACSLAAIITGLAGFWLLGRELPSEAAAKSFMIVGKEGSRLPEASVQVSLFSIDLPKQLTYTDLLVAANNFDEANVVGTGGFGVVYKAKLKDGSMVAIKKLIQDGPQADREFLAEMETLGHVHHENLVPLLGCSAFGTEKLLVYKFMENGSLDDWLHERPGGAEALDWPLRLNISLGMARGLKFLHHNCSPPIIHRDMKASNILLNENFEARLTDFGLARVLGAQDTHVSTVVAGTLGYVPPEYCQTWRATIKGDVYSFGVVLLELITGRRPMDISYNDTTCGNVVDWVALLNKKGAQRQAFHPIVMRSGAMAELLQFLRLAIWCTEDLPIKRPTMREALRAVEEIKSGNYASK</sequence>
<accession>A0ACC2BID0</accession>
<dbReference type="Proteomes" id="UP001162992">
    <property type="component" value="Chromosome 15"/>
</dbReference>
<comment type="caution">
    <text evidence="1">The sequence shown here is derived from an EMBL/GenBank/DDBJ whole genome shotgun (WGS) entry which is preliminary data.</text>
</comment>
<protein>
    <submittedName>
        <fullName evidence="1">Uncharacterized protein</fullName>
    </submittedName>
</protein>
<proteinExistence type="predicted"/>
<dbReference type="EMBL" id="CM055106">
    <property type="protein sequence ID" value="KAJ7529478.1"/>
    <property type="molecule type" value="Genomic_DNA"/>
</dbReference>
<gene>
    <name evidence="1" type="ORF">O6H91_15G052300</name>
</gene>
<reference evidence="2" key="1">
    <citation type="journal article" date="2024" name="Proc. Natl. Acad. Sci. U.S.A.">
        <title>Extraordinary preservation of gene collinearity over three hundred million years revealed in homosporous lycophytes.</title>
        <authorList>
            <person name="Li C."/>
            <person name="Wickell D."/>
            <person name="Kuo L.Y."/>
            <person name="Chen X."/>
            <person name="Nie B."/>
            <person name="Liao X."/>
            <person name="Peng D."/>
            <person name="Ji J."/>
            <person name="Jenkins J."/>
            <person name="Williams M."/>
            <person name="Shu S."/>
            <person name="Plott C."/>
            <person name="Barry K."/>
            <person name="Rajasekar S."/>
            <person name="Grimwood J."/>
            <person name="Han X."/>
            <person name="Sun S."/>
            <person name="Hou Z."/>
            <person name="He W."/>
            <person name="Dai G."/>
            <person name="Sun C."/>
            <person name="Schmutz J."/>
            <person name="Leebens-Mack J.H."/>
            <person name="Li F.W."/>
            <person name="Wang L."/>
        </authorList>
    </citation>
    <scope>NUCLEOTIDE SEQUENCE [LARGE SCALE GENOMIC DNA]</scope>
    <source>
        <strain evidence="2">cv. PW_Plant_1</strain>
    </source>
</reference>
<keyword evidence="2" id="KW-1185">Reference proteome</keyword>
<evidence type="ECO:0000313" key="2">
    <source>
        <dbReference type="Proteomes" id="UP001162992"/>
    </source>
</evidence>
<evidence type="ECO:0000313" key="1">
    <source>
        <dbReference type="EMBL" id="KAJ7529478.1"/>
    </source>
</evidence>
<name>A0ACC2BID0_DIPCM</name>